<dbReference type="OMA" id="AHDEYPR"/>
<feature type="chain" id="PRO_5005394096" description="Dolichyl-diphosphooligosaccharide--protein glycosyltransferase 48 kDa subunit" evidence="8">
    <location>
        <begin position="19"/>
        <end position="439"/>
    </location>
</feature>
<keyword evidence="5 8" id="KW-0256">Endoplasmic reticulum</keyword>
<evidence type="ECO:0000259" key="10">
    <source>
        <dbReference type="Pfam" id="PF23358"/>
    </source>
</evidence>
<dbReference type="InterPro" id="IPR005013">
    <property type="entry name" value="DDOST_48_kDa_subunit"/>
</dbReference>
<keyword evidence="7 8" id="KW-0472">Membrane</keyword>
<dbReference type="PANTHER" id="PTHR10830">
    <property type="entry name" value="DOLICHYL-DIPHOSPHOOLIGOSACCHARIDE--PROTEIN GLYCOSYLTRANSFERASE 48 KDA SUBUNIT"/>
    <property type="match status" value="1"/>
</dbReference>
<evidence type="ECO:0000313" key="12">
    <source>
        <dbReference type="Proteomes" id="UP000054408"/>
    </source>
</evidence>
<dbReference type="Proteomes" id="UP000054408">
    <property type="component" value="Unassembled WGS sequence"/>
</dbReference>
<evidence type="ECO:0000256" key="3">
    <source>
        <dbReference type="ARBA" id="ARBA00008743"/>
    </source>
</evidence>
<comment type="pathway">
    <text evidence="2 8">Protein modification; protein glycosylation.</text>
</comment>
<proteinExistence type="inferred from homology"/>
<keyword evidence="8" id="KW-0732">Signal</keyword>
<dbReference type="PROSITE" id="PS51257">
    <property type="entry name" value="PROKAR_LIPOPROTEIN"/>
    <property type="match status" value="1"/>
</dbReference>
<name>A0A0L0D6N7_THETB</name>
<evidence type="ECO:0000256" key="7">
    <source>
        <dbReference type="ARBA" id="ARBA00023136"/>
    </source>
</evidence>
<dbReference type="STRING" id="461836.A0A0L0D6N7"/>
<dbReference type="GO" id="GO:0018279">
    <property type="term" value="P:protein N-linked glycosylation via asparagine"/>
    <property type="evidence" value="ECO:0007669"/>
    <property type="project" value="UniProtKB-UniRule"/>
</dbReference>
<dbReference type="PANTHER" id="PTHR10830:SF0">
    <property type="entry name" value="DOLICHYL-DIPHOSPHOOLIGOSACCHARIDE--PROTEIN GLYCOSYLTRANSFERASE 48 KDA SUBUNIT"/>
    <property type="match status" value="1"/>
</dbReference>
<keyword evidence="6 8" id="KW-1133">Transmembrane helix</keyword>
<dbReference type="GO" id="GO:0008250">
    <property type="term" value="C:oligosaccharyltransferase complex"/>
    <property type="evidence" value="ECO:0007669"/>
    <property type="project" value="TreeGrafter"/>
</dbReference>
<evidence type="ECO:0000313" key="11">
    <source>
        <dbReference type="EMBL" id="KNC48014.1"/>
    </source>
</evidence>
<evidence type="ECO:0000256" key="4">
    <source>
        <dbReference type="ARBA" id="ARBA00022692"/>
    </source>
</evidence>
<accession>A0A0L0D6N7</accession>
<organism evidence="11 12">
    <name type="scientific">Thecamonas trahens ATCC 50062</name>
    <dbReference type="NCBI Taxonomy" id="461836"/>
    <lineage>
        <taxon>Eukaryota</taxon>
        <taxon>Apusozoa</taxon>
        <taxon>Apusomonadida</taxon>
        <taxon>Apusomonadidae</taxon>
        <taxon>Thecamonas</taxon>
    </lineage>
</organism>
<feature type="domain" description="OST48 N-terminal" evidence="9">
    <location>
        <begin position="30"/>
        <end position="284"/>
    </location>
</feature>
<feature type="domain" description="OST48 middle" evidence="10">
    <location>
        <begin position="304"/>
        <end position="437"/>
    </location>
</feature>
<protein>
    <recommendedName>
        <fullName evidence="8">Dolichyl-diphosphooligosaccharide--protein glycosyltransferase 48 kDa subunit</fullName>
        <shortName evidence="8">Oligosaccharyl transferase 48 kDa subunit</shortName>
    </recommendedName>
</protein>
<reference evidence="11 12" key="1">
    <citation type="submission" date="2010-05" db="EMBL/GenBank/DDBJ databases">
        <title>The Genome Sequence of Thecamonas trahens ATCC 50062.</title>
        <authorList>
            <consortium name="The Broad Institute Genome Sequencing Platform"/>
            <person name="Russ C."/>
            <person name="Cuomo C."/>
            <person name="Shea T."/>
            <person name="Young S.K."/>
            <person name="Zeng Q."/>
            <person name="Koehrsen M."/>
            <person name="Haas B."/>
            <person name="Borodovsky M."/>
            <person name="Guigo R."/>
            <person name="Alvarado L."/>
            <person name="Berlin A."/>
            <person name="Bochicchio J."/>
            <person name="Borenstein D."/>
            <person name="Chapman S."/>
            <person name="Chen Z."/>
            <person name="Freedman E."/>
            <person name="Gellesch M."/>
            <person name="Goldberg J."/>
            <person name="Griggs A."/>
            <person name="Gujja S."/>
            <person name="Heilman E."/>
            <person name="Heiman D."/>
            <person name="Hepburn T."/>
            <person name="Howarth C."/>
            <person name="Jen D."/>
            <person name="Larson L."/>
            <person name="Mehta T."/>
            <person name="Park D."/>
            <person name="Pearson M."/>
            <person name="Roberts A."/>
            <person name="Saif S."/>
            <person name="Shenoy N."/>
            <person name="Sisk P."/>
            <person name="Stolte C."/>
            <person name="Sykes S."/>
            <person name="Thomson T."/>
            <person name="Walk T."/>
            <person name="White J."/>
            <person name="Yandava C."/>
            <person name="Burger G."/>
            <person name="Gray M.W."/>
            <person name="Holland P.W.H."/>
            <person name="King N."/>
            <person name="Lang F.B.F."/>
            <person name="Roger A.J."/>
            <person name="Ruiz-Trillo I."/>
            <person name="Lander E."/>
            <person name="Nusbaum C."/>
        </authorList>
    </citation>
    <scope>NUCLEOTIDE SEQUENCE [LARGE SCALE GENOMIC DNA]</scope>
    <source>
        <strain evidence="11 12">ATCC 50062</strain>
    </source>
</reference>
<dbReference type="GeneID" id="25563800"/>
<comment type="similarity">
    <text evidence="3 8">Belongs to the DDOST 48 kDa subunit family.</text>
</comment>
<dbReference type="OrthoDB" id="29105at2759"/>
<evidence type="ECO:0000256" key="1">
    <source>
        <dbReference type="ARBA" id="ARBA00004479"/>
    </source>
</evidence>
<dbReference type="AlphaFoldDB" id="A0A0L0D6N7"/>
<dbReference type="GO" id="GO:0016740">
    <property type="term" value="F:transferase activity"/>
    <property type="evidence" value="ECO:0007669"/>
    <property type="project" value="UniProtKB-KW"/>
</dbReference>
<comment type="function">
    <text evidence="8">Subunit of the oligosaccharyl transferase (OST) complex that catalyzes the initial transfer of a defined glycan (Glc(3)Man(9)GlcNAc(2) in eukaryotes) from the lipid carrier dolichol-pyrophosphate to an asparagine residue within an Asn-X-Ser/Thr consensus motif in nascent polypeptide chains, the first step in protein N-glycosylation. N-glycosylation occurs cotranslationally and the complex associates with the Sec61 complex at the channel-forming translocon complex that mediates protein translocation across the endoplasmic reticulum (ER).</text>
</comment>
<sequence length="439" mass="48021">MTLLRLAVVLTALALACAATQPSSPYLGKRALVLLDSMEQKQSFSIYFAALENKGYELTFARADDAAVKLVEFGEYLFDQLVLFAPATERLAAGVDATAVMEFVRAGRSVVLAGASNMAEPMRELAAECGLVFDEQDSYVLDHVNFDASDADGPHTLIAADGFGLAAEAVLGTTELNPVLFRGIGHAVLGAGDDEGLVLEVLSGSAFAYSHVPSQTVETPLTVGATTALVTALQARNNARMVVSGSIELFSDAFISATVTKASGAPSGVASGNLEFALRLTAWAFQERGMLRLSNTHHYKTGDADKVQGSVYRVKDDIEFHTTIEEWTGTAWQPYTASDVQIEFQMLDPYVRLTMTHDSAGHYVGAFKVPDVYGVFQFKLTYRRHGYSSLLYAEQVVVRPFRHNEFERFITQAWPYYTSAFSMMGCFFLFSFVFLHNRD</sequence>
<keyword evidence="12" id="KW-1185">Reference proteome</keyword>
<dbReference type="Pfam" id="PF23358">
    <property type="entry name" value="OST48_MD"/>
    <property type="match status" value="1"/>
</dbReference>
<comment type="subunit">
    <text evidence="8">Component of the oligosaccharyltransferase (OST) complex.</text>
</comment>
<feature type="signal peptide" evidence="8">
    <location>
        <begin position="1"/>
        <end position="18"/>
    </location>
</feature>
<feature type="transmembrane region" description="Helical" evidence="8">
    <location>
        <begin position="414"/>
        <end position="435"/>
    </location>
</feature>
<evidence type="ECO:0000256" key="2">
    <source>
        <dbReference type="ARBA" id="ARBA00004922"/>
    </source>
</evidence>
<dbReference type="UniPathway" id="UPA00378"/>
<dbReference type="eggNOG" id="KOG2754">
    <property type="taxonomic scope" value="Eukaryota"/>
</dbReference>
<comment type="subcellular location">
    <subcellularLocation>
        <location evidence="8">Endoplasmic reticulum membrane</location>
        <topology evidence="8">Single-pass type I membrane protein</topology>
    </subcellularLocation>
    <subcellularLocation>
        <location evidence="1">Membrane</location>
        <topology evidence="1">Single-pass type I membrane protein</topology>
    </subcellularLocation>
</comment>
<evidence type="ECO:0000256" key="5">
    <source>
        <dbReference type="ARBA" id="ARBA00022824"/>
    </source>
</evidence>
<keyword evidence="11" id="KW-0808">Transferase</keyword>
<evidence type="ECO:0000259" key="9">
    <source>
        <dbReference type="Pfam" id="PF03345"/>
    </source>
</evidence>
<dbReference type="EMBL" id="GL349449">
    <property type="protein sequence ID" value="KNC48014.1"/>
    <property type="molecule type" value="Genomic_DNA"/>
</dbReference>
<dbReference type="InterPro" id="IPR055457">
    <property type="entry name" value="OST48_N"/>
</dbReference>
<dbReference type="Pfam" id="PF03345">
    <property type="entry name" value="OST48_N"/>
    <property type="match status" value="1"/>
</dbReference>
<dbReference type="RefSeq" id="XP_013759029.1">
    <property type="nucleotide sequence ID" value="XM_013903575.1"/>
</dbReference>
<keyword evidence="4 8" id="KW-0812">Transmembrane</keyword>
<evidence type="ECO:0000256" key="6">
    <source>
        <dbReference type="ARBA" id="ARBA00022989"/>
    </source>
</evidence>
<evidence type="ECO:0000256" key="8">
    <source>
        <dbReference type="RuleBase" id="RU361142"/>
    </source>
</evidence>
<gene>
    <name evidence="11" type="ORF">AMSG_04248</name>
</gene>
<dbReference type="InterPro" id="IPR055459">
    <property type="entry name" value="OST48_MD"/>
</dbReference>